<dbReference type="EMBL" id="JAVDWE010000010">
    <property type="protein sequence ID" value="MDR7095693.1"/>
    <property type="molecule type" value="Genomic_DNA"/>
</dbReference>
<evidence type="ECO:0000313" key="2">
    <source>
        <dbReference type="Proteomes" id="UP001265550"/>
    </source>
</evidence>
<protein>
    <submittedName>
        <fullName evidence="1">Uncharacterized protein</fullName>
    </submittedName>
</protein>
<proteinExistence type="predicted"/>
<sequence length="115" mass="12749">MLRVKTFLSTLTSILTPNADSAPQAPDPQAMVLIQKSMLRLLGVRGAEINPQLEHRIRYASSIEALWFLRADLAQALCLQRDESSALAAVSDLTPLFEGNVSKAQLQSFQRGQRR</sequence>
<name>A0ABU1VEF2_9BURK</name>
<gene>
    <name evidence="1" type="ORF">J2X09_003445</name>
</gene>
<dbReference type="Proteomes" id="UP001265550">
    <property type="component" value="Unassembled WGS sequence"/>
</dbReference>
<evidence type="ECO:0000313" key="1">
    <source>
        <dbReference type="EMBL" id="MDR7095693.1"/>
    </source>
</evidence>
<accession>A0ABU1VEF2</accession>
<organism evidence="1 2">
    <name type="scientific">Hydrogenophaga laconesensis</name>
    <dbReference type="NCBI Taxonomy" id="1805971"/>
    <lineage>
        <taxon>Bacteria</taxon>
        <taxon>Pseudomonadati</taxon>
        <taxon>Pseudomonadota</taxon>
        <taxon>Betaproteobacteria</taxon>
        <taxon>Burkholderiales</taxon>
        <taxon>Comamonadaceae</taxon>
        <taxon>Hydrogenophaga</taxon>
    </lineage>
</organism>
<comment type="caution">
    <text evidence="1">The sequence shown here is derived from an EMBL/GenBank/DDBJ whole genome shotgun (WGS) entry which is preliminary data.</text>
</comment>
<keyword evidence="2" id="KW-1185">Reference proteome</keyword>
<reference evidence="1 2" key="1">
    <citation type="submission" date="2023-07" db="EMBL/GenBank/DDBJ databases">
        <title>Sorghum-associated microbial communities from plants grown in Nebraska, USA.</title>
        <authorList>
            <person name="Schachtman D."/>
        </authorList>
    </citation>
    <scope>NUCLEOTIDE SEQUENCE [LARGE SCALE GENOMIC DNA]</scope>
    <source>
        <strain evidence="1 2">BE240</strain>
    </source>
</reference>